<dbReference type="AlphaFoldDB" id="A0A1T1E4Y4"/>
<dbReference type="EMBL" id="MVIT01000014">
    <property type="protein sequence ID" value="OOV48144.1"/>
    <property type="molecule type" value="Genomic_DNA"/>
</dbReference>
<comment type="caution">
    <text evidence="1">The sequence shown here is derived from an EMBL/GenBank/DDBJ whole genome shotgun (WGS) entry which is preliminary data.</text>
</comment>
<protein>
    <submittedName>
        <fullName evidence="1">Uncharacterized protein</fullName>
    </submittedName>
</protein>
<evidence type="ECO:0000313" key="2">
    <source>
        <dbReference type="Proteomes" id="UP000191008"/>
    </source>
</evidence>
<gene>
    <name evidence="1" type="ORF">B1J93_00315</name>
</gene>
<sequence length="115" mass="13615">MEITTRAYKNNTQNEWANSTKDAEVLKNRVGPELFNFLREILHSQFLNKCEFNITRKGSMRGNFRKTLFQTQCLLLWVLEITQTVSLSMDRSTNRVLKLKRLLYYVSCIQFVDQS</sequence>
<organism evidence="1 2">
    <name type="scientific">Leptospira kirschneri serovar Pomona</name>
    <dbReference type="NCBI Taxonomy" id="561005"/>
    <lineage>
        <taxon>Bacteria</taxon>
        <taxon>Pseudomonadati</taxon>
        <taxon>Spirochaetota</taxon>
        <taxon>Spirochaetia</taxon>
        <taxon>Leptospirales</taxon>
        <taxon>Leptospiraceae</taxon>
        <taxon>Leptospira</taxon>
    </lineage>
</organism>
<name>A0A1T1E4Y4_9LEPT</name>
<evidence type="ECO:0000313" key="1">
    <source>
        <dbReference type="EMBL" id="OOV48144.1"/>
    </source>
</evidence>
<proteinExistence type="predicted"/>
<dbReference type="Proteomes" id="UP000191008">
    <property type="component" value="Unassembled WGS sequence"/>
</dbReference>
<accession>A0A1T1E4Y4</accession>
<reference evidence="1 2" key="1">
    <citation type="submission" date="2017-02" db="EMBL/GenBank/DDBJ databases">
        <title>Comparative genomic analysis of Brazilian Leptospira kirschneri strains of different serogroups.</title>
        <authorList>
            <person name="Moreno L.Z."/>
            <person name="Miraglia F."/>
            <person name="Kremer F.S."/>
            <person name="Eslabao M.R."/>
            <person name="Lilenbaum W."/>
            <person name="Dellagostin O.A."/>
            <person name="Moreno A.M."/>
        </authorList>
    </citation>
    <scope>NUCLEOTIDE SEQUENCE [LARGE SCALE GENOMIC DNA]</scope>
    <source>
        <strain evidence="1 2">M110/06</strain>
    </source>
</reference>